<gene>
    <name evidence="2" type="ORF">B7O98_07035</name>
</gene>
<sequence>MDTRKAISPILATVILIAVTLVIAIGVIGWIMGIWGSLGGPSESLVVTGGGTATGTTNSLTFTVTIVNKGSGSAKLSRIEVSGIGSVGSNENVKDDGTQKQLQQVEIKPGESHTVEVTLGNLGSFTCVVGATYNVNVYTQAGNVYSTVIRVTSCS</sequence>
<keyword evidence="1" id="KW-0472">Membrane</keyword>
<evidence type="ECO:0000256" key="1">
    <source>
        <dbReference type="SAM" id="Phobius"/>
    </source>
</evidence>
<dbReference type="InterPro" id="IPR013373">
    <property type="entry name" value="Flagellin/pilin_N_arc"/>
</dbReference>
<keyword evidence="1" id="KW-1133">Transmembrane helix</keyword>
<protein>
    <recommendedName>
        <fullName evidence="4">CARDB domain-containing protein</fullName>
    </recommendedName>
</protein>
<comment type="caution">
    <text evidence="2">The sequence shown here is derived from an EMBL/GenBank/DDBJ whole genome shotgun (WGS) entry which is preliminary data.</text>
</comment>
<dbReference type="Proteomes" id="UP000244093">
    <property type="component" value="Unassembled WGS sequence"/>
</dbReference>
<evidence type="ECO:0000313" key="2">
    <source>
        <dbReference type="EMBL" id="PUA32402.1"/>
    </source>
</evidence>
<dbReference type="EMBL" id="NBVN01000004">
    <property type="protein sequence ID" value="PUA32402.1"/>
    <property type="molecule type" value="Genomic_DNA"/>
</dbReference>
<reference evidence="2 3" key="1">
    <citation type="journal article" date="2018" name="Syst. Appl. Microbiol.">
        <title>A new symbiotic nanoarchaeote (Candidatus Nanoclepta minutus) and its host (Zestosphaera tikiterensis gen. nov., sp. nov.) from a New Zealand hot spring.</title>
        <authorList>
            <person name="St John E."/>
            <person name="Liu Y."/>
            <person name="Podar M."/>
            <person name="Stott M.B."/>
            <person name="Meneghin J."/>
            <person name="Chen Z."/>
            <person name="Lagutin K."/>
            <person name="Mitchell K."/>
            <person name="Reysenbach A.L."/>
        </authorList>
    </citation>
    <scope>NUCLEOTIDE SEQUENCE [LARGE SCALE GENOMIC DNA]</scope>
    <source>
        <strain evidence="2">NZ3</strain>
    </source>
</reference>
<keyword evidence="1" id="KW-0812">Transmembrane</keyword>
<evidence type="ECO:0008006" key="4">
    <source>
        <dbReference type="Google" id="ProtNLM"/>
    </source>
</evidence>
<feature type="transmembrane region" description="Helical" evidence="1">
    <location>
        <begin position="12"/>
        <end position="35"/>
    </location>
</feature>
<organism evidence="2 3">
    <name type="scientific">Zestosphaera tikiterensis</name>
    <dbReference type="NCBI Taxonomy" id="1973259"/>
    <lineage>
        <taxon>Archaea</taxon>
        <taxon>Thermoproteota</taxon>
        <taxon>Thermoprotei</taxon>
        <taxon>Desulfurococcales</taxon>
        <taxon>Desulfurococcaceae</taxon>
        <taxon>Zestosphaera</taxon>
    </lineage>
</organism>
<evidence type="ECO:0000313" key="3">
    <source>
        <dbReference type="Proteomes" id="UP000244093"/>
    </source>
</evidence>
<proteinExistence type="predicted"/>
<dbReference type="NCBIfam" id="TIGR02537">
    <property type="entry name" value="arch_flag_Nterm"/>
    <property type="match status" value="1"/>
</dbReference>
<accession>A0A2R7Y693</accession>
<name>A0A2R7Y693_9CREN</name>
<dbReference type="AlphaFoldDB" id="A0A2R7Y693"/>